<dbReference type="EMBL" id="CABPSJ010000007">
    <property type="protein sequence ID" value="VVE47142.1"/>
    <property type="molecule type" value="Genomic_DNA"/>
</dbReference>
<evidence type="ECO:0000313" key="1">
    <source>
        <dbReference type="EMBL" id="VVE47142.1"/>
    </source>
</evidence>
<reference evidence="1 2" key="1">
    <citation type="submission" date="2019-08" db="EMBL/GenBank/DDBJ databases">
        <authorList>
            <person name="Peeters C."/>
        </authorList>
    </citation>
    <scope>NUCLEOTIDE SEQUENCE [LARGE SCALE GENOMIC DNA]</scope>
    <source>
        <strain evidence="1 2">LMG 31110</strain>
    </source>
</reference>
<name>A0A5E4YF94_9BURK</name>
<evidence type="ECO:0000313" key="2">
    <source>
        <dbReference type="Proteomes" id="UP000337189"/>
    </source>
</evidence>
<protein>
    <submittedName>
        <fullName evidence="1">Uncharacterized protein</fullName>
    </submittedName>
</protein>
<organism evidence="1 2">
    <name type="scientific">Pandoraea communis</name>
    <dbReference type="NCBI Taxonomy" id="2508297"/>
    <lineage>
        <taxon>Bacteria</taxon>
        <taxon>Pseudomonadati</taxon>
        <taxon>Pseudomonadota</taxon>
        <taxon>Betaproteobacteria</taxon>
        <taxon>Burkholderiales</taxon>
        <taxon>Burkholderiaceae</taxon>
        <taxon>Pandoraea</taxon>
    </lineage>
</organism>
<sequence length="49" mass="5281">MQLKVNGDRPWERLMRLGDIGETEKGGSRRLALSDVLRNALVTATGGAA</sequence>
<dbReference type="Proteomes" id="UP000337189">
    <property type="component" value="Unassembled WGS sequence"/>
</dbReference>
<dbReference type="AlphaFoldDB" id="A0A5E4YF94"/>
<proteinExistence type="predicted"/>
<gene>
    <name evidence="1" type="ORF">PCO31110_04531</name>
</gene>
<accession>A0A5E4YF94</accession>